<name>A0ABX9N845_9MICO</name>
<organism evidence="2 3">
    <name type="scientific">Clavibacter californiensis</name>
    <dbReference type="NCBI Taxonomy" id="1401995"/>
    <lineage>
        <taxon>Bacteria</taxon>
        <taxon>Bacillati</taxon>
        <taxon>Actinomycetota</taxon>
        <taxon>Actinomycetes</taxon>
        <taxon>Micrococcales</taxon>
        <taxon>Microbacteriaceae</taxon>
        <taxon>Clavibacter</taxon>
    </lineage>
</organism>
<gene>
    <name evidence="2" type="ORF">DZF98_02725</name>
</gene>
<accession>A0ABX9N845</accession>
<evidence type="ECO:0000313" key="3">
    <source>
        <dbReference type="Proteomes" id="UP000265355"/>
    </source>
</evidence>
<sequence length="72" mass="7618">MWFTFLQVGGRTVVVGILDESTFATRQDTLCGIAVHPDFPCADHWSGRRPPDAGYSEPGTVPLGAAAQPASS</sequence>
<evidence type="ECO:0000313" key="2">
    <source>
        <dbReference type="EMBL" id="RII94016.1"/>
    </source>
</evidence>
<protein>
    <submittedName>
        <fullName evidence="2">Uncharacterized protein</fullName>
    </submittedName>
</protein>
<keyword evidence="3" id="KW-1185">Reference proteome</keyword>
<feature type="region of interest" description="Disordered" evidence="1">
    <location>
        <begin position="45"/>
        <end position="72"/>
    </location>
</feature>
<dbReference type="EMBL" id="QWEE01000020">
    <property type="protein sequence ID" value="RII94016.1"/>
    <property type="molecule type" value="Genomic_DNA"/>
</dbReference>
<dbReference type="Proteomes" id="UP000265355">
    <property type="component" value="Unassembled WGS sequence"/>
</dbReference>
<proteinExistence type="predicted"/>
<reference evidence="2 3" key="1">
    <citation type="submission" date="2018-08" db="EMBL/GenBank/DDBJ databases">
        <title>Genome Sequence of Clavibacter michiganensis Subspecies type strains, and the Atypical Peach-Colored Strains Isolated from Tomato.</title>
        <authorList>
            <person name="Osdaghi E."/>
            <person name="Portier P."/>
            <person name="Briand M."/>
            <person name="Jacques M.-A."/>
        </authorList>
    </citation>
    <scope>NUCLEOTIDE SEQUENCE [LARGE SCALE GENOMIC DNA]</scope>
    <source>
        <strain evidence="2 3">CFBP 8216</strain>
    </source>
</reference>
<evidence type="ECO:0000256" key="1">
    <source>
        <dbReference type="SAM" id="MobiDB-lite"/>
    </source>
</evidence>
<comment type="caution">
    <text evidence="2">The sequence shown here is derived from an EMBL/GenBank/DDBJ whole genome shotgun (WGS) entry which is preliminary data.</text>
</comment>